<sequence>METNNLYKGRKGGENEFSEKGTDLKPRPYVSNVSVAFVVIDHQIDNGGYPSQWKRRWPKTRESCAQSDLMPDAIVNIRVSSCM</sequence>
<keyword evidence="3" id="KW-1185">Reference proteome</keyword>
<reference evidence="3" key="2">
    <citation type="submission" date="2015-01" db="EMBL/GenBank/DDBJ databases">
        <title>Evolutionary Origins and Diversification of the Mycorrhizal Mutualists.</title>
        <authorList>
            <consortium name="DOE Joint Genome Institute"/>
            <consortium name="Mycorrhizal Genomics Consortium"/>
            <person name="Kohler A."/>
            <person name="Kuo A."/>
            <person name="Nagy L.G."/>
            <person name="Floudas D."/>
            <person name="Copeland A."/>
            <person name="Barry K.W."/>
            <person name="Cichocki N."/>
            <person name="Veneault-Fourrey C."/>
            <person name="LaButti K."/>
            <person name="Lindquist E.A."/>
            <person name="Lipzen A."/>
            <person name="Lundell T."/>
            <person name="Morin E."/>
            <person name="Murat C."/>
            <person name="Riley R."/>
            <person name="Ohm R."/>
            <person name="Sun H."/>
            <person name="Tunlid A."/>
            <person name="Henrissat B."/>
            <person name="Grigoriev I.V."/>
            <person name="Hibbett D.S."/>
            <person name="Martin F."/>
        </authorList>
    </citation>
    <scope>NUCLEOTIDE SEQUENCE [LARGE SCALE GENOMIC DNA]</scope>
    <source>
        <strain evidence="3">UH-Slu-Lm8-n1</strain>
    </source>
</reference>
<organism evidence="2 3">
    <name type="scientific">Suillus luteus UH-Slu-Lm8-n1</name>
    <dbReference type="NCBI Taxonomy" id="930992"/>
    <lineage>
        <taxon>Eukaryota</taxon>
        <taxon>Fungi</taxon>
        <taxon>Dikarya</taxon>
        <taxon>Basidiomycota</taxon>
        <taxon>Agaricomycotina</taxon>
        <taxon>Agaricomycetes</taxon>
        <taxon>Agaricomycetidae</taxon>
        <taxon>Boletales</taxon>
        <taxon>Suillineae</taxon>
        <taxon>Suillaceae</taxon>
        <taxon>Suillus</taxon>
    </lineage>
</organism>
<gene>
    <name evidence="2" type="ORF">CY34DRAFT_799478</name>
</gene>
<name>A0A0D0BC21_9AGAM</name>
<dbReference type="InParanoid" id="A0A0D0BC21"/>
<evidence type="ECO:0000313" key="2">
    <source>
        <dbReference type="EMBL" id="KIK47319.1"/>
    </source>
</evidence>
<evidence type="ECO:0000256" key="1">
    <source>
        <dbReference type="SAM" id="MobiDB-lite"/>
    </source>
</evidence>
<proteinExistence type="predicted"/>
<protein>
    <submittedName>
        <fullName evidence="2">Uncharacterized protein</fullName>
    </submittedName>
</protein>
<feature type="region of interest" description="Disordered" evidence="1">
    <location>
        <begin position="1"/>
        <end position="25"/>
    </location>
</feature>
<dbReference type="AlphaFoldDB" id="A0A0D0BC21"/>
<dbReference type="HOGENOM" id="CLU_2544113_0_0_1"/>
<feature type="compositionally biased region" description="Basic and acidic residues" evidence="1">
    <location>
        <begin position="11"/>
        <end position="25"/>
    </location>
</feature>
<dbReference type="Proteomes" id="UP000054485">
    <property type="component" value="Unassembled WGS sequence"/>
</dbReference>
<evidence type="ECO:0000313" key="3">
    <source>
        <dbReference type="Proteomes" id="UP000054485"/>
    </source>
</evidence>
<dbReference type="EMBL" id="KN835148">
    <property type="protein sequence ID" value="KIK47319.1"/>
    <property type="molecule type" value="Genomic_DNA"/>
</dbReference>
<accession>A0A0D0BC21</accession>
<reference evidence="2 3" key="1">
    <citation type="submission" date="2014-04" db="EMBL/GenBank/DDBJ databases">
        <authorList>
            <consortium name="DOE Joint Genome Institute"/>
            <person name="Kuo A."/>
            <person name="Ruytinx J."/>
            <person name="Rineau F."/>
            <person name="Colpaert J."/>
            <person name="Kohler A."/>
            <person name="Nagy L.G."/>
            <person name="Floudas D."/>
            <person name="Copeland A."/>
            <person name="Barry K.W."/>
            <person name="Cichocki N."/>
            <person name="Veneault-Fourrey C."/>
            <person name="LaButti K."/>
            <person name="Lindquist E.A."/>
            <person name="Lipzen A."/>
            <person name="Lundell T."/>
            <person name="Morin E."/>
            <person name="Murat C."/>
            <person name="Sun H."/>
            <person name="Tunlid A."/>
            <person name="Henrissat B."/>
            <person name="Grigoriev I.V."/>
            <person name="Hibbett D.S."/>
            <person name="Martin F."/>
            <person name="Nordberg H.P."/>
            <person name="Cantor M.N."/>
            <person name="Hua S.X."/>
        </authorList>
    </citation>
    <scope>NUCLEOTIDE SEQUENCE [LARGE SCALE GENOMIC DNA]</scope>
    <source>
        <strain evidence="2 3">UH-Slu-Lm8-n1</strain>
    </source>
</reference>